<dbReference type="SUPFAM" id="SSF50978">
    <property type="entry name" value="WD40 repeat-like"/>
    <property type="match status" value="1"/>
</dbReference>
<evidence type="ECO:0000256" key="2">
    <source>
        <dbReference type="ARBA" id="ARBA00022737"/>
    </source>
</evidence>
<dbReference type="EnsemblMetazoa" id="AALFPA23_009639.R13315">
    <property type="protein sequence ID" value="AALFPA23_009639.P13315"/>
    <property type="gene ID" value="AALFPA23_009639"/>
</dbReference>
<dbReference type="InterPro" id="IPR036322">
    <property type="entry name" value="WD40_repeat_dom_sf"/>
</dbReference>
<evidence type="ECO:0000313" key="4">
    <source>
        <dbReference type="Proteomes" id="UP000069940"/>
    </source>
</evidence>
<proteinExistence type="predicted"/>
<accession>A0ABM1YJ77</accession>
<dbReference type="PANTHER" id="PTHR10971">
    <property type="entry name" value="MRNA EXPORT FACTOR AND BUB3"/>
    <property type="match status" value="1"/>
</dbReference>
<protein>
    <submittedName>
        <fullName evidence="3">Uncharacterized protein</fullName>
    </submittedName>
</protein>
<organism evidence="3 4">
    <name type="scientific">Aedes albopictus</name>
    <name type="common">Asian tiger mosquito</name>
    <name type="synonym">Stegomyia albopicta</name>
    <dbReference type="NCBI Taxonomy" id="7160"/>
    <lineage>
        <taxon>Eukaryota</taxon>
        <taxon>Metazoa</taxon>
        <taxon>Ecdysozoa</taxon>
        <taxon>Arthropoda</taxon>
        <taxon>Hexapoda</taxon>
        <taxon>Insecta</taxon>
        <taxon>Pterygota</taxon>
        <taxon>Neoptera</taxon>
        <taxon>Endopterygota</taxon>
        <taxon>Diptera</taxon>
        <taxon>Nematocera</taxon>
        <taxon>Culicoidea</taxon>
        <taxon>Culicidae</taxon>
        <taxon>Culicinae</taxon>
        <taxon>Aedini</taxon>
        <taxon>Aedes</taxon>
        <taxon>Stegomyia</taxon>
    </lineage>
</organism>
<name>A0ABM1YJ77_AEDAL</name>
<keyword evidence="1" id="KW-0853">WD repeat</keyword>
<dbReference type="Proteomes" id="UP000069940">
    <property type="component" value="Unassembled WGS sequence"/>
</dbReference>
<dbReference type="GeneID" id="134286284"/>
<keyword evidence="4" id="KW-1185">Reference proteome</keyword>
<dbReference type="Gene3D" id="2.130.10.10">
    <property type="entry name" value="YVTN repeat-like/Quinoprotein amine dehydrogenase"/>
    <property type="match status" value="1"/>
</dbReference>
<sequence length="418" mass="47207">MPTLQLHQYEETYKTLTIVCALKQLTVRDRERNEYGPTLSEILLFRMPLYLDTGQKLGKIRSAQNWINNIEAILTLFCAKKIDLLVAVRHDLGSSLLSYVFVEGQNAMINSLVSNVPFPNLAKLSILRGFFTYTSAKQFCDQQELQTMTSTILTTEYASEGCITKHLSNASSSAIPTALEQDKSSTSSKFSRNTNHFLLVSCWDFSVRSHDVVNNVLRQKYYHDAPFLDCPFYYSVHTVSAGLDNLVELSDLNEYAESFVGSHDAGVVMATSERKDLSSYLPSIGQHLTQREFTLKLQIHAIRCSPNVKRYMISWTEGRVAGVYLDVEVQKKKVAFKCHRSKENNIELICTVNAVSFNNVYNTFDTGGSDWYGNDLGGQASSRDSQLVCATSNQGVCSHVPRRQIRTQCYPEKLEEEK</sequence>
<dbReference type="InterPro" id="IPR015943">
    <property type="entry name" value="WD40/YVTN_repeat-like_dom_sf"/>
</dbReference>
<reference evidence="3" key="2">
    <citation type="submission" date="2025-05" db="UniProtKB">
        <authorList>
            <consortium name="EnsemblMetazoa"/>
        </authorList>
    </citation>
    <scope>IDENTIFICATION</scope>
    <source>
        <strain evidence="3">Foshan</strain>
    </source>
</reference>
<dbReference type="RefSeq" id="XP_062703879.1">
    <property type="nucleotide sequence ID" value="XM_062847895.1"/>
</dbReference>
<reference evidence="4" key="1">
    <citation type="journal article" date="2015" name="Proc. Natl. Acad. Sci. U.S.A.">
        <title>Genome sequence of the Asian Tiger mosquito, Aedes albopictus, reveals insights into its biology, genetics, and evolution.</title>
        <authorList>
            <person name="Chen X.G."/>
            <person name="Jiang X."/>
            <person name="Gu J."/>
            <person name="Xu M."/>
            <person name="Wu Y."/>
            <person name="Deng Y."/>
            <person name="Zhang C."/>
            <person name="Bonizzoni M."/>
            <person name="Dermauw W."/>
            <person name="Vontas J."/>
            <person name="Armbruster P."/>
            <person name="Huang X."/>
            <person name="Yang Y."/>
            <person name="Zhang H."/>
            <person name="He W."/>
            <person name="Peng H."/>
            <person name="Liu Y."/>
            <person name="Wu K."/>
            <person name="Chen J."/>
            <person name="Lirakis M."/>
            <person name="Topalis P."/>
            <person name="Van Leeuwen T."/>
            <person name="Hall A.B."/>
            <person name="Jiang X."/>
            <person name="Thorpe C."/>
            <person name="Mueller R.L."/>
            <person name="Sun C."/>
            <person name="Waterhouse R.M."/>
            <person name="Yan G."/>
            <person name="Tu Z.J."/>
            <person name="Fang X."/>
            <person name="James A.A."/>
        </authorList>
    </citation>
    <scope>NUCLEOTIDE SEQUENCE [LARGE SCALE GENOMIC DNA]</scope>
    <source>
        <strain evidence="4">Foshan</strain>
    </source>
</reference>
<keyword evidence="2" id="KW-0677">Repeat</keyword>
<evidence type="ECO:0000313" key="3">
    <source>
        <dbReference type="EnsemblMetazoa" id="AALFPA23_009639.P13315"/>
    </source>
</evidence>
<evidence type="ECO:0000256" key="1">
    <source>
        <dbReference type="ARBA" id="ARBA00022574"/>
    </source>
</evidence>